<organism evidence="1 2">
    <name type="scientific">Meloidogyne enterolobii</name>
    <name type="common">Root-knot nematode worm</name>
    <name type="synonym">Meloidogyne mayaguensis</name>
    <dbReference type="NCBI Taxonomy" id="390850"/>
    <lineage>
        <taxon>Eukaryota</taxon>
        <taxon>Metazoa</taxon>
        <taxon>Ecdysozoa</taxon>
        <taxon>Nematoda</taxon>
        <taxon>Chromadorea</taxon>
        <taxon>Rhabditida</taxon>
        <taxon>Tylenchina</taxon>
        <taxon>Tylenchomorpha</taxon>
        <taxon>Tylenchoidea</taxon>
        <taxon>Meloidogynidae</taxon>
        <taxon>Meloidogyninae</taxon>
        <taxon>Meloidogyne</taxon>
    </lineage>
</organism>
<evidence type="ECO:0000313" key="2">
    <source>
        <dbReference type="Proteomes" id="UP001497535"/>
    </source>
</evidence>
<proteinExistence type="predicted"/>
<evidence type="ECO:0000313" key="1">
    <source>
        <dbReference type="EMBL" id="CAK5050647.1"/>
    </source>
</evidence>
<gene>
    <name evidence="1" type="ORF">MENTE1834_LOCUS13370</name>
</gene>
<comment type="caution">
    <text evidence="1">The sequence shown here is derived from an EMBL/GenBank/DDBJ whole genome shotgun (WGS) entry which is preliminary data.</text>
</comment>
<protein>
    <submittedName>
        <fullName evidence="1">Uncharacterized protein</fullName>
    </submittedName>
</protein>
<reference evidence="1" key="1">
    <citation type="submission" date="2023-11" db="EMBL/GenBank/DDBJ databases">
        <authorList>
            <person name="Poullet M."/>
        </authorList>
    </citation>
    <scope>NUCLEOTIDE SEQUENCE</scope>
    <source>
        <strain evidence="1">E1834</strain>
    </source>
</reference>
<name>A0ACB0YK57_MELEN</name>
<sequence length="62" mass="7092">MFLFIFYRTGPKEQQSGETALEGLLNISLHGIDPALRYSIEHALQAVVCLKKLARVCFFIFF</sequence>
<keyword evidence="2" id="KW-1185">Reference proteome</keyword>
<accession>A0ACB0YK57</accession>
<dbReference type="EMBL" id="CAVMJV010000014">
    <property type="protein sequence ID" value="CAK5050647.1"/>
    <property type="molecule type" value="Genomic_DNA"/>
</dbReference>
<dbReference type="Proteomes" id="UP001497535">
    <property type="component" value="Unassembled WGS sequence"/>
</dbReference>